<dbReference type="AlphaFoldDB" id="A0A7J8LZ86"/>
<proteinExistence type="predicted"/>
<evidence type="ECO:0000259" key="1">
    <source>
        <dbReference type="Pfam" id="PF14111"/>
    </source>
</evidence>
<organism evidence="2 3">
    <name type="scientific">Gossypium lobatum</name>
    <dbReference type="NCBI Taxonomy" id="34289"/>
    <lineage>
        <taxon>Eukaryota</taxon>
        <taxon>Viridiplantae</taxon>
        <taxon>Streptophyta</taxon>
        <taxon>Embryophyta</taxon>
        <taxon>Tracheophyta</taxon>
        <taxon>Spermatophyta</taxon>
        <taxon>Magnoliopsida</taxon>
        <taxon>eudicotyledons</taxon>
        <taxon>Gunneridae</taxon>
        <taxon>Pentapetalae</taxon>
        <taxon>rosids</taxon>
        <taxon>malvids</taxon>
        <taxon>Malvales</taxon>
        <taxon>Malvaceae</taxon>
        <taxon>Malvoideae</taxon>
        <taxon>Gossypium</taxon>
    </lineage>
</organism>
<dbReference type="Pfam" id="PF14111">
    <property type="entry name" value="DUF4283"/>
    <property type="match status" value="1"/>
</dbReference>
<comment type="caution">
    <text evidence="2">The sequence shown here is derived from an EMBL/GenBank/DDBJ whole genome shotgun (WGS) entry which is preliminary data.</text>
</comment>
<dbReference type="EMBL" id="JABEZX010000006">
    <property type="protein sequence ID" value="MBA0557761.1"/>
    <property type="molecule type" value="Genomic_DNA"/>
</dbReference>
<feature type="non-terminal residue" evidence="2">
    <location>
        <position position="204"/>
    </location>
</feature>
<gene>
    <name evidence="2" type="ORF">Golob_014807</name>
</gene>
<dbReference type="InterPro" id="IPR025558">
    <property type="entry name" value="DUF4283"/>
</dbReference>
<reference evidence="2 3" key="1">
    <citation type="journal article" date="2019" name="Genome Biol. Evol.">
        <title>Insights into the evolution of the New World diploid cottons (Gossypium, subgenus Houzingenia) based on genome sequencing.</title>
        <authorList>
            <person name="Grover C.E."/>
            <person name="Arick M.A. 2nd"/>
            <person name="Thrash A."/>
            <person name="Conover J.L."/>
            <person name="Sanders W.S."/>
            <person name="Peterson D.G."/>
            <person name="Frelichowski J.E."/>
            <person name="Scheffler J.A."/>
            <person name="Scheffler B.E."/>
            <person name="Wendel J.F."/>
        </authorList>
    </citation>
    <scope>NUCLEOTIDE SEQUENCE [LARGE SCALE GENOMIC DNA]</scope>
    <source>
        <strain evidence="2">157</strain>
        <tissue evidence="2">Leaf</tissue>
    </source>
</reference>
<evidence type="ECO:0000313" key="3">
    <source>
        <dbReference type="Proteomes" id="UP000593572"/>
    </source>
</evidence>
<dbReference type="Proteomes" id="UP000593572">
    <property type="component" value="Unassembled WGS sequence"/>
</dbReference>
<protein>
    <recommendedName>
        <fullName evidence="1">DUF4283 domain-containing protein</fullName>
    </recommendedName>
</protein>
<name>A0A7J8LZ86_9ROSI</name>
<keyword evidence="3" id="KW-1185">Reference proteome</keyword>
<accession>A0A7J8LZ86</accession>
<feature type="domain" description="DUF4283" evidence="1">
    <location>
        <begin position="9"/>
        <end position="78"/>
    </location>
</feature>
<sequence length="204" mass="23589">MIERELSYEHYYVGTFLTSSIVNFQAMKSTLANVWHPIGGVSILDIGNEQFLFQFYYEVDIIHIEKNGPWTFNSHLLQQFDWAIKEIMRVNMRFDVRKPIKRRKSLTLPPGKTVFVRFETQPRRNLVWKSKWLVEDDGGGGSKSRVSNKEDSIEVMGTLLQVPNSSRSGSNMEVIRRKCGFQSGFDVKLDGRSRGLSLGWNSNY</sequence>
<evidence type="ECO:0000313" key="2">
    <source>
        <dbReference type="EMBL" id="MBA0557761.1"/>
    </source>
</evidence>